<protein>
    <submittedName>
        <fullName evidence="1">Uncharacterized protein</fullName>
    </submittedName>
</protein>
<name>A0A4R5KMV8_9MICC</name>
<dbReference type="EMBL" id="SMRU01000009">
    <property type="protein sequence ID" value="TDF96866.1"/>
    <property type="molecule type" value="Genomic_DNA"/>
</dbReference>
<dbReference type="Pfam" id="PF03237">
    <property type="entry name" value="Terminase_6N"/>
    <property type="match status" value="1"/>
</dbReference>
<dbReference type="Proteomes" id="UP000295511">
    <property type="component" value="Unassembled WGS sequence"/>
</dbReference>
<organism evidence="1 2">
    <name type="scientific">Arthrobacter terricola</name>
    <dbReference type="NCBI Taxonomy" id="2547396"/>
    <lineage>
        <taxon>Bacteria</taxon>
        <taxon>Bacillati</taxon>
        <taxon>Actinomycetota</taxon>
        <taxon>Actinomycetes</taxon>
        <taxon>Micrococcales</taxon>
        <taxon>Micrococcaceae</taxon>
        <taxon>Arthrobacter</taxon>
    </lineage>
</organism>
<evidence type="ECO:0000313" key="2">
    <source>
        <dbReference type="Proteomes" id="UP000295511"/>
    </source>
</evidence>
<dbReference type="InterPro" id="IPR027417">
    <property type="entry name" value="P-loop_NTPase"/>
</dbReference>
<proteinExistence type="predicted"/>
<dbReference type="RefSeq" id="WP_133203915.1">
    <property type="nucleotide sequence ID" value="NZ_SMRU01000009.1"/>
</dbReference>
<sequence>MSEFAAFCLGAGAPRADWQAESMSLKEVVTVIVAPRQTGKTETVELLAAWEALRMPNLTVMLVSSSDGQSGRSQKAVRRFCDCQIAGEDFHRTALMNGSQILCVPPERASIVGWSVDVLIIDDAAFIEEDILNCALKTTVGADAKVVLISAPWEAKGIFHEYAKIRAIRWDITDAPWIDPRTVEAARRVLPEGRFRSEYLAEFPKVAAA</sequence>
<dbReference type="Gene3D" id="3.40.50.300">
    <property type="entry name" value="P-loop containing nucleotide triphosphate hydrolases"/>
    <property type="match status" value="1"/>
</dbReference>
<dbReference type="AlphaFoldDB" id="A0A4R5KMV8"/>
<keyword evidence="2" id="KW-1185">Reference proteome</keyword>
<reference evidence="1 2" key="1">
    <citation type="submission" date="2019-03" db="EMBL/GenBank/DDBJ databases">
        <title>Whole genome sequence of Arthrobacter sp JH1-1.</title>
        <authorList>
            <person name="Trinh H.N."/>
        </authorList>
    </citation>
    <scope>NUCLEOTIDE SEQUENCE [LARGE SCALE GENOMIC DNA]</scope>
    <source>
        <strain evidence="1 2">JH1-1</strain>
    </source>
</reference>
<accession>A0A4R5KMV8</accession>
<gene>
    <name evidence="1" type="ORF">E1809_09080</name>
</gene>
<evidence type="ECO:0000313" key="1">
    <source>
        <dbReference type="EMBL" id="TDF96866.1"/>
    </source>
</evidence>
<comment type="caution">
    <text evidence="1">The sequence shown here is derived from an EMBL/GenBank/DDBJ whole genome shotgun (WGS) entry which is preliminary data.</text>
</comment>